<keyword evidence="1" id="KW-0808">Transferase</keyword>
<dbReference type="SUPFAM" id="SSF53335">
    <property type="entry name" value="S-adenosyl-L-methionine-dependent methyltransferases"/>
    <property type="match status" value="1"/>
</dbReference>
<keyword evidence="2" id="KW-1185">Reference proteome</keyword>
<dbReference type="CDD" id="cd02440">
    <property type="entry name" value="AdoMet_MTases"/>
    <property type="match status" value="1"/>
</dbReference>
<keyword evidence="1" id="KW-0489">Methyltransferase</keyword>
<evidence type="ECO:0000313" key="1">
    <source>
        <dbReference type="EMBL" id="KRT18086.1"/>
    </source>
</evidence>
<dbReference type="InterPro" id="IPR029063">
    <property type="entry name" value="SAM-dependent_MTases_sf"/>
</dbReference>
<dbReference type="GO" id="GO:0032259">
    <property type="term" value="P:methylation"/>
    <property type="evidence" value="ECO:0007669"/>
    <property type="project" value="UniProtKB-KW"/>
</dbReference>
<dbReference type="STRING" id="687842.ASU31_02025"/>
<dbReference type="GO" id="GO:0008168">
    <property type="term" value="F:methyltransferase activity"/>
    <property type="evidence" value="ECO:0007669"/>
    <property type="project" value="UniProtKB-KW"/>
</dbReference>
<gene>
    <name evidence="1" type="ORF">ASU31_02025</name>
</gene>
<dbReference type="PANTHER" id="PTHR43861:SF6">
    <property type="entry name" value="METHYLTRANSFERASE TYPE 11"/>
    <property type="match status" value="1"/>
</dbReference>
<evidence type="ECO:0000313" key="2">
    <source>
        <dbReference type="Proteomes" id="UP000051950"/>
    </source>
</evidence>
<organism evidence="1 2">
    <name type="scientific">Pedobacter ginsenosidimutans</name>
    <dbReference type="NCBI Taxonomy" id="687842"/>
    <lineage>
        <taxon>Bacteria</taxon>
        <taxon>Pseudomonadati</taxon>
        <taxon>Bacteroidota</taxon>
        <taxon>Sphingobacteriia</taxon>
        <taxon>Sphingobacteriales</taxon>
        <taxon>Sphingobacteriaceae</taxon>
        <taxon>Pedobacter</taxon>
    </lineage>
</organism>
<dbReference type="EMBL" id="LMZQ01000001">
    <property type="protein sequence ID" value="KRT18086.1"/>
    <property type="molecule type" value="Genomic_DNA"/>
</dbReference>
<dbReference type="Pfam" id="PF13489">
    <property type="entry name" value="Methyltransf_23"/>
    <property type="match status" value="1"/>
</dbReference>
<protein>
    <submittedName>
        <fullName evidence="1">Methyltransferase type 11</fullName>
    </submittedName>
</protein>
<proteinExistence type="predicted"/>
<dbReference type="RefSeq" id="WP_057930716.1">
    <property type="nucleotide sequence ID" value="NZ_LMZQ01000001.1"/>
</dbReference>
<name>A0A0T5VW44_9SPHI</name>
<dbReference type="PANTHER" id="PTHR43861">
    <property type="entry name" value="TRANS-ACONITATE 2-METHYLTRANSFERASE-RELATED"/>
    <property type="match status" value="1"/>
</dbReference>
<comment type="caution">
    <text evidence="1">The sequence shown here is derived from an EMBL/GenBank/DDBJ whole genome shotgun (WGS) entry which is preliminary data.</text>
</comment>
<reference evidence="1 2" key="1">
    <citation type="submission" date="2015-11" db="EMBL/GenBank/DDBJ databases">
        <title>Sequence of Pedobacter ginsenosidimutans.</title>
        <authorList>
            <person name="Carson E."/>
            <person name="Keyser V."/>
            <person name="Newman J."/>
            <person name="Miller J."/>
        </authorList>
    </citation>
    <scope>NUCLEOTIDE SEQUENCE [LARGE SCALE GENOMIC DNA]</scope>
    <source>
        <strain evidence="1 2">KACC 14530</strain>
    </source>
</reference>
<sequence>MLSEEVKTAYDNFYTNSDVAWRMLGAKYKAQNIVDVCKGLKPKKVLEVGAGDGSILHFLNEWHFAPELYALEIAQSGVDIIKDRNLASLKEAQTFDGYKIPYEDDAFDLIILAHVLEHVEHERILIRELKRVAKYIVVEVPKDYRFGVDQRMKHFLDYGHINMYTPTSLRFLLQSEGLEILEDKVSMTAPETVKFNEFINRKAPKTFSKNLKIELEYRIKKTLGNLFGKKKQEQFANAYTVLTKKSDHNLHIF</sequence>
<dbReference type="OrthoDB" id="1524727at2"/>
<dbReference type="Gene3D" id="3.40.50.150">
    <property type="entry name" value="Vaccinia Virus protein VP39"/>
    <property type="match status" value="1"/>
</dbReference>
<dbReference type="AlphaFoldDB" id="A0A0T5VW44"/>
<accession>A0A0T5VW44</accession>
<dbReference type="Proteomes" id="UP000051950">
    <property type="component" value="Unassembled WGS sequence"/>
</dbReference>